<dbReference type="OrthoDB" id="5457035at2"/>
<reference evidence="2" key="1">
    <citation type="submission" date="2017-04" db="EMBL/GenBank/DDBJ databases">
        <authorList>
            <person name="Varghese N."/>
            <person name="Submissions S."/>
        </authorList>
    </citation>
    <scope>NUCLEOTIDE SEQUENCE [LARGE SCALE GENOMIC DNA]</scope>
    <source>
        <strain evidence="2">K3S</strain>
    </source>
</reference>
<evidence type="ECO:0000313" key="1">
    <source>
        <dbReference type="EMBL" id="SMF17344.1"/>
    </source>
</evidence>
<protein>
    <submittedName>
        <fullName evidence="1">Uncharacterized protein</fullName>
    </submittedName>
</protein>
<keyword evidence="2" id="KW-1185">Reference proteome</keyword>
<dbReference type="EMBL" id="FWZU01000003">
    <property type="protein sequence ID" value="SMF17344.1"/>
    <property type="molecule type" value="Genomic_DNA"/>
</dbReference>
<accession>A0A1X7DKS6</accession>
<dbReference type="STRING" id="1519643.SAMN06295933_2018"/>
<sequence>MQKIILLTLTIIALSVSTTSGKDSSALNDLKRPEFNFRLSDTAPEQPAANTAKKINNSRFAGVFQGTVTVHYTKKMVTTTAEMTIDTDIKNISKSHYNYYVIPAEDFYKEYAWVLDGMKILRTVTISDNTIYITDIINYEEDGGNSQIRTLVFSPDLSALTFLKTEFDDEKTMPATGHIIGRFKRIK</sequence>
<dbReference type="RefSeq" id="WP_085101757.1">
    <property type="nucleotide sequence ID" value="NZ_FWZU01000003.1"/>
</dbReference>
<gene>
    <name evidence="1" type="ORF">SAMN06295933_2018</name>
</gene>
<name>A0A1X7DKS6_9BACT</name>
<evidence type="ECO:0000313" key="2">
    <source>
        <dbReference type="Proteomes" id="UP000192906"/>
    </source>
</evidence>
<dbReference type="AlphaFoldDB" id="A0A1X7DKS6"/>
<proteinExistence type="predicted"/>
<dbReference type="Proteomes" id="UP000192906">
    <property type="component" value="Unassembled WGS sequence"/>
</dbReference>
<organism evidence="1 2">
    <name type="scientific">Desulfovibrio gilichinskyi</name>
    <dbReference type="NCBI Taxonomy" id="1519643"/>
    <lineage>
        <taxon>Bacteria</taxon>
        <taxon>Pseudomonadati</taxon>
        <taxon>Thermodesulfobacteriota</taxon>
        <taxon>Desulfovibrionia</taxon>
        <taxon>Desulfovibrionales</taxon>
        <taxon>Desulfovibrionaceae</taxon>
        <taxon>Desulfovibrio</taxon>
    </lineage>
</organism>